<dbReference type="AlphaFoldDB" id="A0A383W7Y8"/>
<feature type="transmembrane region" description="Helical" evidence="2">
    <location>
        <begin position="9"/>
        <end position="32"/>
    </location>
</feature>
<evidence type="ECO:0000313" key="3">
    <source>
        <dbReference type="EMBL" id="SZX73114.1"/>
    </source>
</evidence>
<sequence>MHPRGLLQLCYDTASFAAAAAGAACALGLLGVCETRVRVPSMEWLLWCAVVQRGMPSMLCGVCWLCMAVLKQQRRQQRQQQRQQRQQQQQQQQQQL</sequence>
<protein>
    <submittedName>
        <fullName evidence="3">Uncharacterized protein</fullName>
    </submittedName>
</protein>
<keyword evidence="2" id="KW-1133">Transmembrane helix</keyword>
<gene>
    <name evidence="3" type="ORF">BQ4739_LOCUS13230</name>
</gene>
<feature type="coiled-coil region" evidence="1">
    <location>
        <begin position="67"/>
        <end position="94"/>
    </location>
</feature>
<name>A0A383W7Y8_TETOB</name>
<dbReference type="Proteomes" id="UP000256970">
    <property type="component" value="Unassembled WGS sequence"/>
</dbReference>
<evidence type="ECO:0000256" key="1">
    <source>
        <dbReference type="SAM" id="Coils"/>
    </source>
</evidence>
<reference evidence="3 4" key="1">
    <citation type="submission" date="2016-10" db="EMBL/GenBank/DDBJ databases">
        <authorList>
            <person name="Cai Z."/>
        </authorList>
    </citation>
    <scope>NUCLEOTIDE SEQUENCE [LARGE SCALE GENOMIC DNA]</scope>
</reference>
<dbReference type="PROSITE" id="PS51257">
    <property type="entry name" value="PROKAR_LIPOPROTEIN"/>
    <property type="match status" value="1"/>
</dbReference>
<evidence type="ECO:0000256" key="2">
    <source>
        <dbReference type="SAM" id="Phobius"/>
    </source>
</evidence>
<keyword evidence="2" id="KW-0812">Transmembrane</keyword>
<keyword evidence="4" id="KW-1185">Reference proteome</keyword>
<accession>A0A383W7Y8</accession>
<keyword evidence="1" id="KW-0175">Coiled coil</keyword>
<proteinExistence type="predicted"/>
<organism evidence="3 4">
    <name type="scientific">Tetradesmus obliquus</name>
    <name type="common">Green alga</name>
    <name type="synonym">Acutodesmus obliquus</name>
    <dbReference type="NCBI Taxonomy" id="3088"/>
    <lineage>
        <taxon>Eukaryota</taxon>
        <taxon>Viridiplantae</taxon>
        <taxon>Chlorophyta</taxon>
        <taxon>core chlorophytes</taxon>
        <taxon>Chlorophyceae</taxon>
        <taxon>CS clade</taxon>
        <taxon>Sphaeropleales</taxon>
        <taxon>Scenedesmaceae</taxon>
        <taxon>Tetradesmus</taxon>
    </lineage>
</organism>
<keyword evidence="2" id="KW-0472">Membrane</keyword>
<evidence type="ECO:0000313" key="4">
    <source>
        <dbReference type="Proteomes" id="UP000256970"/>
    </source>
</evidence>
<dbReference type="EMBL" id="FNXT01001184">
    <property type="protein sequence ID" value="SZX73114.1"/>
    <property type="molecule type" value="Genomic_DNA"/>
</dbReference>